<dbReference type="CDD" id="cd03784">
    <property type="entry name" value="GT1_Gtf-like"/>
    <property type="match status" value="1"/>
</dbReference>
<evidence type="ECO:0000256" key="1">
    <source>
        <dbReference type="ARBA" id="ARBA00009995"/>
    </source>
</evidence>
<dbReference type="PROSITE" id="PS00375">
    <property type="entry name" value="UDPGT"/>
    <property type="match status" value="1"/>
</dbReference>
<feature type="transmembrane region" description="Helical" evidence="5">
    <location>
        <begin position="490"/>
        <end position="513"/>
    </location>
</feature>
<evidence type="ECO:0000256" key="3">
    <source>
        <dbReference type="ARBA" id="ARBA00022679"/>
    </source>
</evidence>
<reference evidence="6" key="2">
    <citation type="submission" date="2025-09" db="UniProtKB">
        <authorList>
            <consortium name="Ensembl"/>
        </authorList>
    </citation>
    <scope>IDENTIFICATION</scope>
</reference>
<accession>A0A3Q4H4N3</accession>
<comment type="subcellular location">
    <subcellularLocation>
        <location evidence="5">Membrane</location>
        <topology evidence="5">Single-pass membrane protein</topology>
    </subcellularLocation>
</comment>
<dbReference type="Bgee" id="ENSNBRG00000012637">
    <property type="expression patterns" value="Expressed in liver and 1 other cell type or tissue"/>
</dbReference>
<reference evidence="6" key="1">
    <citation type="submission" date="2025-08" db="UniProtKB">
        <authorList>
            <consortium name="Ensembl"/>
        </authorList>
    </citation>
    <scope>IDENTIFICATION</scope>
</reference>
<evidence type="ECO:0000256" key="4">
    <source>
        <dbReference type="RuleBase" id="RU003718"/>
    </source>
</evidence>
<dbReference type="PANTHER" id="PTHR48043">
    <property type="entry name" value="EG:EG0003.4 PROTEIN-RELATED"/>
    <property type="match status" value="1"/>
</dbReference>
<evidence type="ECO:0000313" key="6">
    <source>
        <dbReference type="Ensembl" id="ENSNBRP00000016641.1"/>
    </source>
</evidence>
<evidence type="ECO:0000256" key="5">
    <source>
        <dbReference type="RuleBase" id="RU362059"/>
    </source>
</evidence>
<evidence type="ECO:0000256" key="2">
    <source>
        <dbReference type="ARBA" id="ARBA00022676"/>
    </source>
</evidence>
<dbReference type="InterPro" id="IPR002213">
    <property type="entry name" value="UDP_glucos_trans"/>
</dbReference>
<comment type="catalytic activity">
    <reaction evidence="5">
        <text>glucuronate acceptor + UDP-alpha-D-glucuronate = acceptor beta-D-glucuronoside + UDP + H(+)</text>
        <dbReference type="Rhea" id="RHEA:21032"/>
        <dbReference type="ChEBI" id="CHEBI:15378"/>
        <dbReference type="ChEBI" id="CHEBI:58052"/>
        <dbReference type="ChEBI" id="CHEBI:58223"/>
        <dbReference type="ChEBI" id="CHEBI:132367"/>
        <dbReference type="ChEBI" id="CHEBI:132368"/>
        <dbReference type="EC" id="2.4.1.17"/>
    </reaction>
</comment>
<keyword evidence="2 4" id="KW-0328">Glycosyltransferase</keyword>
<keyword evidence="7" id="KW-1185">Reference proteome</keyword>
<sequence>MSGSENLFLISFTPHCNGGNILVVPVDGSHWVNLKILLEELHARGHNLTVIRPSTSWYISEKSDLYTSITIEMDEDLEHFLDGSIEMQRERASLLNSFKCIKKFLSVLFQFNSLWSEVMNQILDDQNMVKILIASQYDLLLTDPTMPSGAVLAKYLKLPLVLYVRWIPRGEGHFVLTPSPLSYIPVPGSGLTDQMSFIQRIKNIFFYIFTLFQQNFIFLPIYDDMCNKYIEGGCDVISLLQQADIWLFRSDFVFEFPRPTMPNIVYIGGFQCKPARPLPAELEEFVQSAGKHGVIIMSLGTYVSALPKEIADEIASVFAEMPQKVKNAAGFLKCIFLFYRPSTLGNNTLIVDWMPQKDLLGHPQTKVFVAHGGTNGVQEAIYYGVPVLGIPLFFDQYDKLLRLQERGAGKIIRLADVNGHSFEQGLKEVIHQESYRLNIQRLSRLHRDQPITAMEKAVFWVEYVMRHKGARHLRTEAYKMPWYSYYSLDVLFILLSVVTVLLLSIVAVFRFLCCQRQRKIKTKQS</sequence>
<proteinExistence type="inferred from homology"/>
<name>A0A3Q4H4N3_NEOBR</name>
<evidence type="ECO:0000313" key="7">
    <source>
        <dbReference type="Proteomes" id="UP000261580"/>
    </source>
</evidence>
<dbReference type="GO" id="GO:0015020">
    <property type="term" value="F:glucuronosyltransferase activity"/>
    <property type="evidence" value="ECO:0007669"/>
    <property type="project" value="UniProtKB-EC"/>
</dbReference>
<dbReference type="InterPro" id="IPR035595">
    <property type="entry name" value="UDP_glycos_trans_CS"/>
</dbReference>
<dbReference type="Gene3D" id="3.40.50.2000">
    <property type="entry name" value="Glycogen Phosphorylase B"/>
    <property type="match status" value="2"/>
</dbReference>
<dbReference type="Ensembl" id="ENSNBRT00000017090.1">
    <property type="protein sequence ID" value="ENSNBRP00000016641.1"/>
    <property type="gene ID" value="ENSNBRG00000012637.1"/>
</dbReference>
<keyword evidence="5" id="KW-1133">Transmembrane helix</keyword>
<organism evidence="6 7">
    <name type="scientific">Neolamprologus brichardi</name>
    <name type="common">Fairy cichlid</name>
    <name type="synonym">Lamprologus brichardi</name>
    <dbReference type="NCBI Taxonomy" id="32507"/>
    <lineage>
        <taxon>Eukaryota</taxon>
        <taxon>Metazoa</taxon>
        <taxon>Chordata</taxon>
        <taxon>Craniata</taxon>
        <taxon>Vertebrata</taxon>
        <taxon>Euteleostomi</taxon>
        <taxon>Actinopterygii</taxon>
        <taxon>Neopterygii</taxon>
        <taxon>Teleostei</taxon>
        <taxon>Neoteleostei</taxon>
        <taxon>Acanthomorphata</taxon>
        <taxon>Ovalentaria</taxon>
        <taxon>Cichlomorphae</taxon>
        <taxon>Cichliformes</taxon>
        <taxon>Cichlidae</taxon>
        <taxon>African cichlids</taxon>
        <taxon>Pseudocrenilabrinae</taxon>
        <taxon>Lamprologini</taxon>
        <taxon>Neolamprologus</taxon>
    </lineage>
</organism>
<dbReference type="GO" id="GO:0016020">
    <property type="term" value="C:membrane"/>
    <property type="evidence" value="ECO:0007669"/>
    <property type="project" value="UniProtKB-SubCell"/>
</dbReference>
<keyword evidence="5" id="KW-0472">Membrane</keyword>
<dbReference type="AlphaFoldDB" id="A0A3Q4H4N3"/>
<dbReference type="GeneTree" id="ENSGT00940000165682"/>
<keyword evidence="3 4" id="KW-0808">Transferase</keyword>
<dbReference type="Pfam" id="PF00201">
    <property type="entry name" value="UDPGT"/>
    <property type="match status" value="1"/>
</dbReference>
<dbReference type="STRING" id="32507.ENSNBRP00000016641"/>
<dbReference type="SUPFAM" id="SSF53756">
    <property type="entry name" value="UDP-Glycosyltransferase/glycogen phosphorylase"/>
    <property type="match status" value="1"/>
</dbReference>
<dbReference type="Proteomes" id="UP000261580">
    <property type="component" value="Unassembled WGS sequence"/>
</dbReference>
<dbReference type="EC" id="2.4.1.17" evidence="5"/>
<dbReference type="InterPro" id="IPR050271">
    <property type="entry name" value="UDP-glycosyltransferase"/>
</dbReference>
<dbReference type="PANTHER" id="PTHR48043:SF63">
    <property type="entry name" value="UDP GLUCURONOSYLTRANSFERASE 5 FAMILY, POLYPEPTIDE F1-RELATED"/>
    <property type="match status" value="1"/>
</dbReference>
<dbReference type="FunFam" id="3.40.50.2000:FF:000021">
    <property type="entry name" value="UDP-glucuronosyltransferase"/>
    <property type="match status" value="1"/>
</dbReference>
<keyword evidence="5" id="KW-0812">Transmembrane</keyword>
<protein>
    <recommendedName>
        <fullName evidence="5">UDP-glucuronosyltransferase</fullName>
        <ecNumber evidence="5">2.4.1.17</ecNumber>
    </recommendedName>
</protein>
<comment type="similarity">
    <text evidence="1 4">Belongs to the UDP-glycosyltransferase family.</text>
</comment>